<dbReference type="EMBL" id="LGRX02027176">
    <property type="protein sequence ID" value="KAK3249731.1"/>
    <property type="molecule type" value="Genomic_DNA"/>
</dbReference>
<keyword evidence="3" id="KW-1185">Reference proteome</keyword>
<accession>A0AAE0C770</accession>
<evidence type="ECO:0000256" key="1">
    <source>
        <dbReference type="SAM" id="MobiDB-lite"/>
    </source>
</evidence>
<dbReference type="AlphaFoldDB" id="A0AAE0C770"/>
<feature type="region of interest" description="Disordered" evidence="1">
    <location>
        <begin position="149"/>
        <end position="174"/>
    </location>
</feature>
<evidence type="ECO:0000313" key="2">
    <source>
        <dbReference type="EMBL" id="KAK3249731.1"/>
    </source>
</evidence>
<protein>
    <submittedName>
        <fullName evidence="2">Uncharacterized protein</fullName>
    </submittedName>
</protein>
<name>A0AAE0C770_9CHLO</name>
<proteinExistence type="predicted"/>
<sequence>MERQLDDLMDDVLVKVSREEMVSQMSKALALHATTVQGGGVQGENSDRVMLTANASNQRSRSPDNMKCMSCNQSVDKSLVLQKAPMSYHPNARLPKHRMLPADDPRANLGGYGQVKLKPVGQVHEGVLVPSEAMKELPDGRSETAMGYHAQISPKPRSPSSSTRQAPGREKLVPIRLPGDKEVITGKGAKGAGGIDNMPISGIERAVTDMIDMF</sequence>
<reference evidence="2 3" key="1">
    <citation type="journal article" date="2015" name="Genome Biol. Evol.">
        <title>Comparative Genomics of a Bacterivorous Green Alga Reveals Evolutionary Causalities and Consequences of Phago-Mixotrophic Mode of Nutrition.</title>
        <authorList>
            <person name="Burns J.A."/>
            <person name="Paasch A."/>
            <person name="Narechania A."/>
            <person name="Kim E."/>
        </authorList>
    </citation>
    <scope>NUCLEOTIDE SEQUENCE [LARGE SCALE GENOMIC DNA]</scope>
    <source>
        <strain evidence="2 3">PLY_AMNH</strain>
    </source>
</reference>
<organism evidence="2 3">
    <name type="scientific">Cymbomonas tetramitiformis</name>
    <dbReference type="NCBI Taxonomy" id="36881"/>
    <lineage>
        <taxon>Eukaryota</taxon>
        <taxon>Viridiplantae</taxon>
        <taxon>Chlorophyta</taxon>
        <taxon>Pyramimonadophyceae</taxon>
        <taxon>Pyramimonadales</taxon>
        <taxon>Pyramimonadaceae</taxon>
        <taxon>Cymbomonas</taxon>
    </lineage>
</organism>
<gene>
    <name evidence="2" type="ORF">CYMTET_40854</name>
</gene>
<evidence type="ECO:0000313" key="3">
    <source>
        <dbReference type="Proteomes" id="UP001190700"/>
    </source>
</evidence>
<feature type="compositionally biased region" description="Low complexity" evidence="1">
    <location>
        <begin position="153"/>
        <end position="162"/>
    </location>
</feature>
<comment type="caution">
    <text evidence="2">The sequence shown here is derived from an EMBL/GenBank/DDBJ whole genome shotgun (WGS) entry which is preliminary data.</text>
</comment>
<dbReference type="Proteomes" id="UP001190700">
    <property type="component" value="Unassembled WGS sequence"/>
</dbReference>